<name>A0ABS8UVS9_DATST</name>
<reference evidence="1 2" key="1">
    <citation type="journal article" date="2021" name="BMC Genomics">
        <title>Datura genome reveals duplications of psychoactive alkaloid biosynthetic genes and high mutation rate following tissue culture.</title>
        <authorList>
            <person name="Rajewski A."/>
            <person name="Carter-House D."/>
            <person name="Stajich J."/>
            <person name="Litt A."/>
        </authorList>
    </citation>
    <scope>NUCLEOTIDE SEQUENCE [LARGE SCALE GENOMIC DNA]</scope>
    <source>
        <strain evidence="1">AR-01</strain>
    </source>
</reference>
<feature type="non-terminal residue" evidence="1">
    <location>
        <position position="63"/>
    </location>
</feature>
<comment type="caution">
    <text evidence="1">The sequence shown here is derived from an EMBL/GenBank/DDBJ whole genome shotgun (WGS) entry which is preliminary data.</text>
</comment>
<organism evidence="1 2">
    <name type="scientific">Datura stramonium</name>
    <name type="common">Jimsonweed</name>
    <name type="synonym">Common thornapple</name>
    <dbReference type="NCBI Taxonomy" id="4076"/>
    <lineage>
        <taxon>Eukaryota</taxon>
        <taxon>Viridiplantae</taxon>
        <taxon>Streptophyta</taxon>
        <taxon>Embryophyta</taxon>
        <taxon>Tracheophyta</taxon>
        <taxon>Spermatophyta</taxon>
        <taxon>Magnoliopsida</taxon>
        <taxon>eudicotyledons</taxon>
        <taxon>Gunneridae</taxon>
        <taxon>Pentapetalae</taxon>
        <taxon>asterids</taxon>
        <taxon>lamiids</taxon>
        <taxon>Solanales</taxon>
        <taxon>Solanaceae</taxon>
        <taxon>Solanoideae</taxon>
        <taxon>Datureae</taxon>
        <taxon>Datura</taxon>
    </lineage>
</organism>
<keyword evidence="2" id="KW-1185">Reference proteome</keyword>
<protein>
    <submittedName>
        <fullName evidence="1">Uncharacterized protein</fullName>
    </submittedName>
</protein>
<evidence type="ECO:0000313" key="2">
    <source>
        <dbReference type="Proteomes" id="UP000823775"/>
    </source>
</evidence>
<evidence type="ECO:0000313" key="1">
    <source>
        <dbReference type="EMBL" id="MCD9638316.1"/>
    </source>
</evidence>
<proteinExistence type="predicted"/>
<sequence length="63" mass="7020">VVTQTTETNTSAPHAIMDDDIFEWEIEEEVVGEMIANFFLKGEELEEPSIGASLKLELKPLPS</sequence>
<gene>
    <name evidence="1" type="ORF">HAX54_022202</name>
</gene>
<dbReference type="Proteomes" id="UP000823775">
    <property type="component" value="Unassembled WGS sequence"/>
</dbReference>
<dbReference type="EMBL" id="JACEIK010002670">
    <property type="protein sequence ID" value="MCD9638316.1"/>
    <property type="molecule type" value="Genomic_DNA"/>
</dbReference>
<accession>A0ABS8UVS9</accession>
<feature type="non-terminal residue" evidence="1">
    <location>
        <position position="1"/>
    </location>
</feature>